<reference evidence="7 8" key="1">
    <citation type="journal article" date="2017" name="Gigascience">
        <title>Draft genome of the honey bee ectoparasitic mite, Tropilaelaps mercedesae, is shaped by the parasitic life history.</title>
        <authorList>
            <person name="Dong X."/>
            <person name="Armstrong S.D."/>
            <person name="Xia D."/>
            <person name="Makepeace B.L."/>
            <person name="Darby A.C."/>
            <person name="Kadowaki T."/>
        </authorList>
    </citation>
    <scope>NUCLEOTIDE SEQUENCE [LARGE SCALE GENOMIC DNA]</scope>
    <source>
        <strain evidence="7">Wuxi-XJTLU</strain>
    </source>
</reference>
<keyword evidence="4" id="KW-0646">Protease inhibitor</keyword>
<dbReference type="EMBL" id="MNPL01013003">
    <property type="protein sequence ID" value="OQR71947.1"/>
    <property type="molecule type" value="Genomic_DNA"/>
</dbReference>
<dbReference type="GO" id="GO:0004869">
    <property type="term" value="F:cysteine-type endopeptidase inhibitor activity"/>
    <property type="evidence" value="ECO:0007669"/>
    <property type="project" value="UniProtKB-KW"/>
</dbReference>
<comment type="subcellular location">
    <subcellularLocation>
        <location evidence="1">Cytoplasm</location>
    </subcellularLocation>
</comment>
<dbReference type="Proteomes" id="UP000192247">
    <property type="component" value="Unassembled WGS sequence"/>
</dbReference>
<dbReference type="SUPFAM" id="SSF54403">
    <property type="entry name" value="Cystatin/monellin"/>
    <property type="match status" value="1"/>
</dbReference>
<dbReference type="Gene3D" id="3.10.450.10">
    <property type="match status" value="1"/>
</dbReference>
<dbReference type="STRING" id="418985.A0A1V9XEH9"/>
<gene>
    <name evidence="7" type="ORF">BIW11_01398</name>
</gene>
<evidence type="ECO:0000313" key="8">
    <source>
        <dbReference type="Proteomes" id="UP000192247"/>
    </source>
</evidence>
<dbReference type="InterPro" id="IPR046350">
    <property type="entry name" value="Cystatin_sf"/>
</dbReference>
<keyword evidence="5" id="KW-0789">Thiol protease inhibitor</keyword>
<dbReference type="GO" id="GO:0005829">
    <property type="term" value="C:cytosol"/>
    <property type="evidence" value="ECO:0007669"/>
    <property type="project" value="TreeGrafter"/>
</dbReference>
<dbReference type="InParanoid" id="A0A1V9XEH9"/>
<dbReference type="InterPro" id="IPR000010">
    <property type="entry name" value="Cystatin_dom"/>
</dbReference>
<protein>
    <submittedName>
        <fullName evidence="7">Cystatin-A2-like</fullName>
    </submittedName>
</protein>
<keyword evidence="3" id="KW-0963">Cytoplasm</keyword>
<keyword evidence="8" id="KW-1185">Reference proteome</keyword>
<proteinExistence type="inferred from homology"/>
<comment type="caution">
    <text evidence="7">The sequence shown here is derived from an EMBL/GenBank/DDBJ whole genome shotgun (WGS) entry which is preliminary data.</text>
</comment>
<dbReference type="OrthoDB" id="2429551at2759"/>
<evidence type="ECO:0000256" key="4">
    <source>
        <dbReference type="ARBA" id="ARBA00022690"/>
    </source>
</evidence>
<evidence type="ECO:0000256" key="5">
    <source>
        <dbReference type="ARBA" id="ARBA00022704"/>
    </source>
</evidence>
<dbReference type="AlphaFoldDB" id="A0A1V9XEH9"/>
<comment type="similarity">
    <text evidence="2">Belongs to the cystatin family.</text>
</comment>
<evidence type="ECO:0000256" key="3">
    <source>
        <dbReference type="ARBA" id="ARBA00022490"/>
    </source>
</evidence>
<accession>A0A1V9XEH9</accession>
<evidence type="ECO:0000259" key="6">
    <source>
        <dbReference type="Pfam" id="PF00031"/>
    </source>
</evidence>
<feature type="domain" description="Cystatin" evidence="6">
    <location>
        <begin position="14"/>
        <end position="62"/>
    </location>
</feature>
<evidence type="ECO:0000256" key="1">
    <source>
        <dbReference type="ARBA" id="ARBA00004496"/>
    </source>
</evidence>
<evidence type="ECO:0000313" key="7">
    <source>
        <dbReference type="EMBL" id="OQR71947.1"/>
    </source>
</evidence>
<dbReference type="InterPro" id="IPR001713">
    <property type="entry name" value="Prot_inh_stefin"/>
</dbReference>
<name>A0A1V9XEH9_9ACAR</name>
<dbReference type="PANTHER" id="PTHR11414">
    <property type="entry name" value="CYSTATIN FAMILY MEMBER"/>
    <property type="match status" value="1"/>
</dbReference>
<sequence>MEANRVTKVGGCGKIMEVDDECRDVLRQVRAGCEEKAGKKFEIFEPVHFRTQLVNGINFFVKGHTLIADPYSSPLRDHGLTQCSARKFGYVTCFVTIVIMSLSKGVLPNQQNPFIVQGTNIYLDDVPWFKETCLIL</sequence>
<evidence type="ECO:0000256" key="2">
    <source>
        <dbReference type="ARBA" id="ARBA00009403"/>
    </source>
</evidence>
<organism evidence="7 8">
    <name type="scientific">Tropilaelaps mercedesae</name>
    <dbReference type="NCBI Taxonomy" id="418985"/>
    <lineage>
        <taxon>Eukaryota</taxon>
        <taxon>Metazoa</taxon>
        <taxon>Ecdysozoa</taxon>
        <taxon>Arthropoda</taxon>
        <taxon>Chelicerata</taxon>
        <taxon>Arachnida</taxon>
        <taxon>Acari</taxon>
        <taxon>Parasitiformes</taxon>
        <taxon>Mesostigmata</taxon>
        <taxon>Gamasina</taxon>
        <taxon>Dermanyssoidea</taxon>
        <taxon>Laelapidae</taxon>
        <taxon>Tropilaelaps</taxon>
    </lineage>
</organism>
<dbReference type="PANTHER" id="PTHR11414:SF21">
    <property type="entry name" value="CYSTATIN 14A, TANDEM DUPLICATE 1-RELATED"/>
    <property type="match status" value="1"/>
</dbReference>
<dbReference type="Pfam" id="PF00031">
    <property type="entry name" value="Cystatin"/>
    <property type="match status" value="1"/>
</dbReference>